<dbReference type="EMBL" id="KN832971">
    <property type="protein sequence ID" value="KIM91429.1"/>
    <property type="molecule type" value="Genomic_DNA"/>
</dbReference>
<dbReference type="InParanoid" id="A0A0C3GIH0"/>
<evidence type="ECO:0000313" key="2">
    <source>
        <dbReference type="Proteomes" id="UP000054166"/>
    </source>
</evidence>
<keyword evidence="2" id="KW-1185">Reference proteome</keyword>
<name>A0A0C3GIH0_PILCF</name>
<dbReference type="HOGENOM" id="CLU_647433_0_0_1"/>
<dbReference type="Proteomes" id="UP000054166">
    <property type="component" value="Unassembled WGS sequence"/>
</dbReference>
<protein>
    <recommendedName>
        <fullName evidence="3">F-box domain-containing protein</fullName>
    </recommendedName>
</protein>
<dbReference type="STRING" id="765440.A0A0C3GIH0"/>
<dbReference type="OrthoDB" id="2685413at2759"/>
<reference evidence="1 2" key="1">
    <citation type="submission" date="2014-04" db="EMBL/GenBank/DDBJ databases">
        <authorList>
            <consortium name="DOE Joint Genome Institute"/>
            <person name="Kuo A."/>
            <person name="Tarkka M."/>
            <person name="Buscot F."/>
            <person name="Kohler A."/>
            <person name="Nagy L.G."/>
            <person name="Floudas D."/>
            <person name="Copeland A."/>
            <person name="Barry K.W."/>
            <person name="Cichocki N."/>
            <person name="Veneault-Fourrey C."/>
            <person name="LaButti K."/>
            <person name="Lindquist E.A."/>
            <person name="Lipzen A."/>
            <person name="Lundell T."/>
            <person name="Morin E."/>
            <person name="Murat C."/>
            <person name="Sun H."/>
            <person name="Tunlid A."/>
            <person name="Henrissat B."/>
            <person name="Grigoriev I.V."/>
            <person name="Hibbett D.S."/>
            <person name="Martin F."/>
            <person name="Nordberg H.P."/>
            <person name="Cantor M.N."/>
            <person name="Hua S.X."/>
        </authorList>
    </citation>
    <scope>NUCLEOTIDE SEQUENCE [LARGE SCALE GENOMIC DNA]</scope>
    <source>
        <strain evidence="1 2">F 1598</strain>
    </source>
</reference>
<dbReference type="InterPro" id="IPR032675">
    <property type="entry name" value="LRR_dom_sf"/>
</dbReference>
<proteinExistence type="predicted"/>
<sequence>MSSITITGNRRVQLPAEMWREVAIWLSRPDWRTLLHVPHPLRRFALDLFFRDIFLQFDVYGYHPGDVGPKLGVKELEAWHSKRSLDIMTRILRDRSFANRVRTLKVLMCDHRESRLADVIDDFNIVFLSEALHRMAGLKELYLYGSPMFLHVLVSHLPRISPRLQAVTVKYHTYDGQVYFPRIPTPWDHLEQLCVYPTAEDLSMYSGGLQQLARTLRRLRMAHRSNITPTIATLAANLTHLELITPWGAVDEISLFQVVLGNCEHLESLRLIGCPQQTHSVYFRQYPHSLPRLRDFGVCLAPGLLMVVDPDFFPAICDFLRDRPMLESLELNSYAAQNDQTAFGFDMRVWEFLSSLQHLRILSTRTVDTIPHKRMVELIPRSVKTLTLSMCDWHLEKMLQEVRLIALALSNADRRSIIVGWLAG</sequence>
<evidence type="ECO:0008006" key="3">
    <source>
        <dbReference type="Google" id="ProtNLM"/>
    </source>
</evidence>
<evidence type="ECO:0000313" key="1">
    <source>
        <dbReference type="EMBL" id="KIM91429.1"/>
    </source>
</evidence>
<reference evidence="2" key="2">
    <citation type="submission" date="2015-01" db="EMBL/GenBank/DDBJ databases">
        <title>Evolutionary Origins and Diversification of the Mycorrhizal Mutualists.</title>
        <authorList>
            <consortium name="DOE Joint Genome Institute"/>
            <consortium name="Mycorrhizal Genomics Consortium"/>
            <person name="Kohler A."/>
            <person name="Kuo A."/>
            <person name="Nagy L.G."/>
            <person name="Floudas D."/>
            <person name="Copeland A."/>
            <person name="Barry K.W."/>
            <person name="Cichocki N."/>
            <person name="Veneault-Fourrey C."/>
            <person name="LaButti K."/>
            <person name="Lindquist E.A."/>
            <person name="Lipzen A."/>
            <person name="Lundell T."/>
            <person name="Morin E."/>
            <person name="Murat C."/>
            <person name="Riley R."/>
            <person name="Ohm R."/>
            <person name="Sun H."/>
            <person name="Tunlid A."/>
            <person name="Henrissat B."/>
            <person name="Grigoriev I.V."/>
            <person name="Hibbett D.S."/>
            <person name="Martin F."/>
        </authorList>
    </citation>
    <scope>NUCLEOTIDE SEQUENCE [LARGE SCALE GENOMIC DNA]</scope>
    <source>
        <strain evidence="2">F 1598</strain>
    </source>
</reference>
<gene>
    <name evidence="1" type="ORF">PILCRDRAFT_129409</name>
</gene>
<organism evidence="1 2">
    <name type="scientific">Piloderma croceum (strain F 1598)</name>
    <dbReference type="NCBI Taxonomy" id="765440"/>
    <lineage>
        <taxon>Eukaryota</taxon>
        <taxon>Fungi</taxon>
        <taxon>Dikarya</taxon>
        <taxon>Basidiomycota</taxon>
        <taxon>Agaricomycotina</taxon>
        <taxon>Agaricomycetes</taxon>
        <taxon>Agaricomycetidae</taxon>
        <taxon>Atheliales</taxon>
        <taxon>Atheliaceae</taxon>
        <taxon>Piloderma</taxon>
    </lineage>
</organism>
<dbReference type="SUPFAM" id="SSF52047">
    <property type="entry name" value="RNI-like"/>
    <property type="match status" value="1"/>
</dbReference>
<dbReference type="Gene3D" id="3.80.10.10">
    <property type="entry name" value="Ribonuclease Inhibitor"/>
    <property type="match status" value="1"/>
</dbReference>
<dbReference type="AlphaFoldDB" id="A0A0C3GIH0"/>
<accession>A0A0C3GIH0</accession>